<proteinExistence type="predicted"/>
<sequence length="40" mass="4283">MPLFKQHLSVQLTSLSTAKAVVGEADAFDLPSHLYSPIIG</sequence>
<reference evidence="1 2" key="1">
    <citation type="journal article" date="2017" name="Antonie Van Leeuwenhoek">
        <title>Rhizobium rhizosphaerae sp. nov., a novel species isolated from rice rhizosphere.</title>
        <authorList>
            <person name="Zhao J.J."/>
            <person name="Zhang J."/>
            <person name="Zhang R.J."/>
            <person name="Zhang C.W."/>
            <person name="Yin H.Q."/>
            <person name="Zhang X.X."/>
        </authorList>
    </citation>
    <scope>NUCLEOTIDE SEQUENCE [LARGE SCALE GENOMIC DNA]</scope>
    <source>
        <strain evidence="1 2">BSs20135</strain>
    </source>
</reference>
<dbReference type="Proteomes" id="UP000006327">
    <property type="component" value="Unassembled WGS sequence"/>
</dbReference>
<accession>K6YHS8</accession>
<gene>
    <name evidence="1" type="ORF">GARC_0746</name>
</gene>
<comment type="caution">
    <text evidence="1">The sequence shown here is derived from an EMBL/GenBank/DDBJ whole genome shotgun (WGS) entry which is preliminary data.</text>
</comment>
<keyword evidence="2" id="KW-1185">Reference proteome</keyword>
<protein>
    <submittedName>
        <fullName evidence="1">Uncharacterized protein</fullName>
    </submittedName>
</protein>
<dbReference type="STRING" id="493475.GARC_0746"/>
<dbReference type="EMBL" id="BAEO01000010">
    <property type="protein sequence ID" value="GAC17727.1"/>
    <property type="molecule type" value="Genomic_DNA"/>
</dbReference>
<name>K6YHS8_9ALTE</name>
<evidence type="ECO:0000313" key="1">
    <source>
        <dbReference type="EMBL" id="GAC17727.1"/>
    </source>
</evidence>
<organism evidence="1 2">
    <name type="scientific">Paraglaciecola arctica BSs20135</name>
    <dbReference type="NCBI Taxonomy" id="493475"/>
    <lineage>
        <taxon>Bacteria</taxon>
        <taxon>Pseudomonadati</taxon>
        <taxon>Pseudomonadota</taxon>
        <taxon>Gammaproteobacteria</taxon>
        <taxon>Alteromonadales</taxon>
        <taxon>Alteromonadaceae</taxon>
        <taxon>Paraglaciecola</taxon>
    </lineage>
</organism>
<evidence type="ECO:0000313" key="2">
    <source>
        <dbReference type="Proteomes" id="UP000006327"/>
    </source>
</evidence>
<dbReference type="AlphaFoldDB" id="K6YHS8"/>